<dbReference type="RefSeq" id="XP_017990971.1">
    <property type="nucleotide sequence ID" value="XM_018134782.1"/>
</dbReference>
<gene>
    <name evidence="2" type="ORF">Malapachy_0253</name>
</gene>
<evidence type="ECO:0000256" key="1">
    <source>
        <dbReference type="SAM" id="MobiDB-lite"/>
    </source>
</evidence>
<dbReference type="OrthoDB" id="3339789at2759"/>
<dbReference type="GeneID" id="28726657"/>
<name>A0A0M9VNG5_9BASI</name>
<reference evidence="2 3" key="1">
    <citation type="submission" date="2015-07" db="EMBL/GenBank/DDBJ databases">
        <title>Draft Genome Sequence of Malassezia furfur CBS1878 and Malassezia pachydermatis CBS1879.</title>
        <authorList>
            <person name="Triana S."/>
            <person name="Ohm R."/>
            <person name="Gonzalez A."/>
            <person name="DeCock H."/>
            <person name="Restrepo S."/>
            <person name="Celis A."/>
        </authorList>
    </citation>
    <scope>NUCLEOTIDE SEQUENCE [LARGE SCALE GENOMIC DNA]</scope>
    <source>
        <strain evidence="2 3">CBS 1879</strain>
    </source>
</reference>
<dbReference type="VEuPathDB" id="FungiDB:Malapachy_0253"/>
<feature type="region of interest" description="Disordered" evidence="1">
    <location>
        <begin position="159"/>
        <end position="183"/>
    </location>
</feature>
<dbReference type="Proteomes" id="UP000037751">
    <property type="component" value="Unassembled WGS sequence"/>
</dbReference>
<dbReference type="EMBL" id="LGAV01000006">
    <property type="protein sequence ID" value="KOS13339.1"/>
    <property type="molecule type" value="Genomic_DNA"/>
</dbReference>
<sequence length="220" mass="24725">MLLAPRTMLRLPMLASLGARSFSTSASSSISRRGKRLIKQKKDDDLRRAVTLYHLTPSFYPVPTKGAQEQDLDDAVTESILGPFMGKRRGQPFVQFATTNDLHNMQKYEQQSGQRNTLGQIDLYDSATIQGTFASKTPSPLPPVAGDNESLRRHFVKQPAMYQSRRARDTAGHGDLYSQEDMTKRSAQVRDALFGTVSGELPGLEIVREHEREWDAQEKK</sequence>
<evidence type="ECO:0000313" key="3">
    <source>
        <dbReference type="Proteomes" id="UP000037751"/>
    </source>
</evidence>
<proteinExistence type="predicted"/>
<keyword evidence="3" id="KW-1185">Reference proteome</keyword>
<protein>
    <submittedName>
        <fullName evidence="2">Uncharacterized protein</fullName>
    </submittedName>
</protein>
<comment type="caution">
    <text evidence="2">The sequence shown here is derived from an EMBL/GenBank/DDBJ whole genome shotgun (WGS) entry which is preliminary data.</text>
</comment>
<organism evidence="2 3">
    <name type="scientific">Malassezia pachydermatis</name>
    <dbReference type="NCBI Taxonomy" id="77020"/>
    <lineage>
        <taxon>Eukaryota</taxon>
        <taxon>Fungi</taxon>
        <taxon>Dikarya</taxon>
        <taxon>Basidiomycota</taxon>
        <taxon>Ustilaginomycotina</taxon>
        <taxon>Malasseziomycetes</taxon>
        <taxon>Malasseziales</taxon>
        <taxon>Malasseziaceae</taxon>
        <taxon>Malassezia</taxon>
    </lineage>
</organism>
<dbReference type="AlphaFoldDB" id="A0A0M9VNG5"/>
<accession>A0A0M9VNG5</accession>
<evidence type="ECO:0000313" key="2">
    <source>
        <dbReference type="EMBL" id="KOS13339.1"/>
    </source>
</evidence>